<gene>
    <name evidence="1" type="ORF">HMPREF9443_01944</name>
</gene>
<dbReference type="AlphaFoldDB" id="E8LGC8"/>
<reference evidence="1 2" key="1">
    <citation type="submission" date="2011-01" db="EMBL/GenBank/DDBJ databases">
        <authorList>
            <person name="Weinstock G."/>
            <person name="Sodergren E."/>
            <person name="Clifton S."/>
            <person name="Fulton L."/>
            <person name="Fulton B."/>
            <person name="Courtney L."/>
            <person name="Fronick C."/>
            <person name="Harrison M."/>
            <person name="Strong C."/>
            <person name="Farmer C."/>
            <person name="Delahaunty K."/>
            <person name="Markovic C."/>
            <person name="Hall O."/>
            <person name="Minx P."/>
            <person name="Tomlinson C."/>
            <person name="Mitreva M."/>
            <person name="Hou S."/>
            <person name="Chen J."/>
            <person name="Wollam A."/>
            <person name="Pepin K.H."/>
            <person name="Johnson M."/>
            <person name="Bhonagiri V."/>
            <person name="Zhang X."/>
            <person name="Suruliraj S."/>
            <person name="Warren W."/>
            <person name="Chinwalla A."/>
            <person name="Mardis E.R."/>
            <person name="Wilson R.K."/>
        </authorList>
    </citation>
    <scope>NUCLEOTIDE SEQUENCE [LARGE SCALE GENOMIC DNA]</scope>
    <source>
        <strain evidence="1 2">YIT 12067</strain>
    </source>
</reference>
<name>E8LGC8_9FIRM</name>
<protein>
    <submittedName>
        <fullName evidence="1">Uncharacterized protein</fullName>
    </submittedName>
</protein>
<sequence length="102" mass="11823">MKEVALVHRYVFHIPCAVYDNGALKPAPWQQVTDDFAEVLYKHTDGFFVQDAVGYYKGRSYAEKMLVAYTDADITDDFVRIARILQQECYAYERDGELFIAK</sequence>
<dbReference type="Proteomes" id="UP000004923">
    <property type="component" value="Unassembled WGS sequence"/>
</dbReference>
<evidence type="ECO:0000313" key="2">
    <source>
        <dbReference type="Proteomes" id="UP000004923"/>
    </source>
</evidence>
<dbReference type="EMBL" id="AEVN01000102">
    <property type="protein sequence ID" value="EFY04084.1"/>
    <property type="molecule type" value="Genomic_DNA"/>
</dbReference>
<accession>E8LGC8</accession>
<organism evidence="1 2">
    <name type="scientific">Phascolarctobacterium succinatutens YIT 12067</name>
    <dbReference type="NCBI Taxonomy" id="626939"/>
    <lineage>
        <taxon>Bacteria</taxon>
        <taxon>Bacillati</taxon>
        <taxon>Bacillota</taxon>
        <taxon>Negativicutes</taxon>
        <taxon>Acidaminococcales</taxon>
        <taxon>Acidaminococcaceae</taxon>
        <taxon>Phascolarctobacterium</taxon>
    </lineage>
</organism>
<keyword evidence="2" id="KW-1185">Reference proteome</keyword>
<dbReference type="HOGENOM" id="CLU_2357270_0_0_9"/>
<proteinExistence type="predicted"/>
<comment type="caution">
    <text evidence="1">The sequence shown here is derived from an EMBL/GenBank/DDBJ whole genome shotgun (WGS) entry which is preliminary data.</text>
</comment>
<evidence type="ECO:0000313" key="1">
    <source>
        <dbReference type="EMBL" id="EFY04084.1"/>
    </source>
</evidence>